<proteinExistence type="predicted"/>
<dbReference type="VEuPathDB" id="VectorBase:MDOA016272"/>
<name>A0A1I8NJQ4_MUSDO</name>
<dbReference type="Gene3D" id="3.80.10.10">
    <property type="entry name" value="Ribonuclease Inhibitor"/>
    <property type="match status" value="1"/>
</dbReference>
<evidence type="ECO:0000313" key="1">
    <source>
        <dbReference type="EnsemblMetazoa" id="MDOA016272-PA"/>
    </source>
</evidence>
<dbReference type="OrthoDB" id="10257471at2759"/>
<dbReference type="PANTHER" id="PTHR38926">
    <property type="entry name" value="F-BOX DOMAIN CONTAINING PROTEIN, EXPRESSED"/>
    <property type="match status" value="1"/>
</dbReference>
<dbReference type="PANTHER" id="PTHR38926:SF5">
    <property type="entry name" value="F-BOX AND LEUCINE-RICH REPEAT PROTEIN 6"/>
    <property type="match status" value="1"/>
</dbReference>
<organism evidence="1">
    <name type="scientific">Musca domestica</name>
    <name type="common">House fly</name>
    <dbReference type="NCBI Taxonomy" id="7370"/>
    <lineage>
        <taxon>Eukaryota</taxon>
        <taxon>Metazoa</taxon>
        <taxon>Ecdysozoa</taxon>
        <taxon>Arthropoda</taxon>
        <taxon>Hexapoda</taxon>
        <taxon>Insecta</taxon>
        <taxon>Pterygota</taxon>
        <taxon>Neoptera</taxon>
        <taxon>Endopterygota</taxon>
        <taxon>Diptera</taxon>
        <taxon>Brachycera</taxon>
        <taxon>Muscomorpha</taxon>
        <taxon>Muscoidea</taxon>
        <taxon>Muscidae</taxon>
        <taxon>Musca</taxon>
    </lineage>
</organism>
<reference evidence="1" key="1">
    <citation type="submission" date="2020-05" db="UniProtKB">
        <authorList>
            <consortium name="EnsemblMetazoa"/>
        </authorList>
    </citation>
    <scope>IDENTIFICATION</scope>
    <source>
        <strain evidence="1">Aabys</strain>
    </source>
</reference>
<dbReference type="AlphaFoldDB" id="A0A1I8NJQ4"/>
<dbReference type="InterPro" id="IPR032675">
    <property type="entry name" value="LRR_dom_sf"/>
</dbReference>
<dbReference type="EnsemblMetazoa" id="MDOA016272-RA">
    <property type="protein sequence ID" value="MDOA016272-PA"/>
    <property type="gene ID" value="MDOA016272"/>
</dbReference>
<sequence>MENYEILTVIYHEKFNYVIADDRGLNRSCLRPQEFREFINAHGCDVVELKIISCYLLMEIFSNEAVADHVKMAKFPNLRKLELNGMSFTPEWLNMLSNCCGQLETLNFENCSNGQGAPVQLAVDIKLEILQKFPHLKEITLHNYDFYSLTIEYPKWQELLGNLPLQALHLNDRIIGKSSTDNELRGQNTTAQLAELSLKTSLAQEKWLGNFPKFLRNFEKLTTLRIEVLETITQKMLQTLAEKCKDLQILQITNSTFDPTLSVVSWPENLKELALFHCRGLNFGNLQEILQNHPKLTKFISKSTEYQYEKVENFQISPGLQSLEMDCKYLWQLQELSNMLHNNHIKELIWHHEKQNCQLSEKPIPAAETYVDLPKLQKLIIPHHKASFGHITELLQHSSLEDLTVMHCGEYSGVTCEEVPSVEAAAAFQSNITQLSIPLDIFNEHLDFWLDFFAKNSKMATLSCTFTFEDFEYSQFLKRLIENPNFPEDLKKLDIFGYTIDCNDLRNHFNALINKLENENCEDLYRIVLSKEKQIK</sequence>
<dbReference type="SUPFAM" id="SSF52047">
    <property type="entry name" value="RNI-like"/>
    <property type="match status" value="1"/>
</dbReference>
<accession>A0A1I8NJQ4</accession>
<evidence type="ECO:0008006" key="2">
    <source>
        <dbReference type="Google" id="ProtNLM"/>
    </source>
</evidence>
<gene>
    <name evidence="1" type="primary">105261957</name>
</gene>
<dbReference type="VEuPathDB" id="VectorBase:MDOMA2_013254"/>
<protein>
    <recommendedName>
        <fullName evidence="2">Leucine Rich repeat protein</fullName>
    </recommendedName>
</protein>